<dbReference type="Proteomes" id="UP001155660">
    <property type="component" value="Chromosome A17"/>
</dbReference>
<dbReference type="GO" id="GO:0036064">
    <property type="term" value="C:ciliary basal body"/>
    <property type="evidence" value="ECO:0007669"/>
    <property type="project" value="TreeGrafter"/>
</dbReference>
<protein>
    <submittedName>
        <fullName evidence="1">Protein TALPID3-like isoform X1</fullName>
    </submittedName>
</protein>
<gene>
    <name evidence="1" type="primary">LOC109082673</name>
</gene>
<evidence type="ECO:0000313" key="1">
    <source>
        <dbReference type="RefSeq" id="XP_042629562.1"/>
    </source>
</evidence>
<reference evidence="1" key="1">
    <citation type="submission" date="2025-08" db="UniProtKB">
        <authorList>
            <consortium name="RefSeq"/>
        </authorList>
    </citation>
    <scope>IDENTIFICATION</scope>
    <source>
        <tissue evidence="1">Muscle</tissue>
    </source>
</reference>
<dbReference type="GeneID" id="109082673"/>
<dbReference type="GO" id="GO:0007224">
    <property type="term" value="P:smoothened signaling pathway"/>
    <property type="evidence" value="ECO:0007669"/>
    <property type="project" value="InterPro"/>
</dbReference>
<sequence>MAAVRVLTEEGVLLPNLMTSLNSSLHGVQDMDYDPPSEGQVIGAPRLPAHHDPVLSLLARMEHGLVNQLKAARVGGARGCLKKGHMITGSEAASDERSGDCADRTLTHGSAEIHTAQDHRDLTTHHTLVTWTSAR</sequence>
<dbReference type="PANTHER" id="PTHR15721">
    <property type="entry name" value="KIAA0586 PROTEIN"/>
    <property type="match status" value="1"/>
</dbReference>
<dbReference type="PANTHER" id="PTHR15721:SF2">
    <property type="entry name" value="PROTEIN TALPID3"/>
    <property type="match status" value="1"/>
</dbReference>
<organism evidence="1">
    <name type="scientific">Cyprinus carpio</name>
    <name type="common">Common carp</name>
    <dbReference type="NCBI Taxonomy" id="7962"/>
    <lineage>
        <taxon>Eukaryota</taxon>
        <taxon>Metazoa</taxon>
        <taxon>Chordata</taxon>
        <taxon>Craniata</taxon>
        <taxon>Vertebrata</taxon>
        <taxon>Euteleostomi</taxon>
        <taxon>Actinopterygii</taxon>
        <taxon>Neopterygii</taxon>
        <taxon>Teleostei</taxon>
        <taxon>Ostariophysi</taxon>
        <taxon>Cypriniformes</taxon>
        <taxon>Cyprinidae</taxon>
        <taxon>Cyprininae</taxon>
        <taxon>Cyprinus</taxon>
    </lineage>
</organism>
<dbReference type="Pfam" id="PF15324">
    <property type="entry name" value="TALPID3"/>
    <property type="match status" value="1"/>
</dbReference>
<dbReference type="KEGG" id="ccar:109082673"/>
<dbReference type="InterPro" id="IPR029246">
    <property type="entry name" value="TALPID3"/>
</dbReference>
<accession>A0A9Q9Z037</accession>
<dbReference type="GO" id="GO:0005814">
    <property type="term" value="C:centriole"/>
    <property type="evidence" value="ECO:0007669"/>
    <property type="project" value="TreeGrafter"/>
</dbReference>
<dbReference type="AlphaFoldDB" id="A0A9Q9Z037"/>
<name>A0A9Q9Z037_CYPCA</name>
<dbReference type="OrthoDB" id="10057439at2759"/>
<dbReference type="RefSeq" id="XP_042629562.1">
    <property type="nucleotide sequence ID" value="XM_042773628.1"/>
</dbReference>
<proteinExistence type="predicted"/>